<proteinExistence type="predicted"/>
<organism evidence="2 3">
    <name type="scientific">Pythium oligandrum</name>
    <name type="common">Mycoparasitic fungus</name>
    <dbReference type="NCBI Taxonomy" id="41045"/>
    <lineage>
        <taxon>Eukaryota</taxon>
        <taxon>Sar</taxon>
        <taxon>Stramenopiles</taxon>
        <taxon>Oomycota</taxon>
        <taxon>Peronosporomycetes</taxon>
        <taxon>Pythiales</taxon>
        <taxon>Pythiaceae</taxon>
        <taxon>Pythium</taxon>
    </lineage>
</organism>
<protein>
    <submittedName>
        <fullName evidence="2">Uncharacterized protein</fullName>
    </submittedName>
</protein>
<name>A0A8K1FHP8_PYTOL</name>
<feature type="coiled-coil region" evidence="1">
    <location>
        <begin position="60"/>
        <end position="87"/>
    </location>
</feature>
<keyword evidence="3" id="KW-1185">Reference proteome</keyword>
<gene>
    <name evidence="2" type="ORF">Poli38472_014242</name>
</gene>
<dbReference type="EMBL" id="SPLM01000041">
    <property type="protein sequence ID" value="TMW64125.1"/>
    <property type="molecule type" value="Genomic_DNA"/>
</dbReference>
<evidence type="ECO:0000313" key="2">
    <source>
        <dbReference type="EMBL" id="TMW64125.1"/>
    </source>
</evidence>
<keyword evidence="1" id="KW-0175">Coiled coil</keyword>
<evidence type="ECO:0000256" key="1">
    <source>
        <dbReference type="SAM" id="Coils"/>
    </source>
</evidence>
<dbReference type="AlphaFoldDB" id="A0A8K1FHP8"/>
<dbReference type="Proteomes" id="UP000794436">
    <property type="component" value="Unassembled WGS sequence"/>
</dbReference>
<accession>A0A8K1FHP8</accession>
<sequence length="404" mass="47306">MQTTMGDDWEDGSTLLEFFDETKTIGDISSDEELAAAAVEIRERNRPSVMRYYYRQISTIQQLRDHVDQLKHRYRQMLQARHEADAQPTCSKLDQEKTSEQRIRLAYVNLAMVAEALRHEKQGLLNVIADHEMREKRLRRLYLTQRRRAQATDVILVQRQQQPAIKIRTVTADECHELVTSAYRDIMLFQESTKAFTSGVSVFAWHDRYQYDKEHLKFSLKKTLSHHSFAEATDRMWTLIQDGQLFAQIYPPKLVTLFHPIQTLDGNNLTYFHTVQLDSRSDFRNKCLMQCSRLSVMNGDGCLMLFYSLDPGKYVLSDEEERPKPTSLLGRKKITPIIEEMWVDMFNWCLFQRSGPDDTQCTVEFGGVMVETPVIPTNWWVVERLQTMLRFEQHVLGQPNRLLA</sequence>
<reference evidence="2" key="1">
    <citation type="submission" date="2019-03" db="EMBL/GenBank/DDBJ databases">
        <title>Long read genome sequence of the mycoparasitic Pythium oligandrum ATCC 38472 isolated from sugarbeet rhizosphere.</title>
        <authorList>
            <person name="Gaulin E."/>
        </authorList>
    </citation>
    <scope>NUCLEOTIDE SEQUENCE</scope>
    <source>
        <strain evidence="2">ATCC 38472_TT</strain>
    </source>
</reference>
<evidence type="ECO:0000313" key="3">
    <source>
        <dbReference type="Proteomes" id="UP000794436"/>
    </source>
</evidence>
<comment type="caution">
    <text evidence="2">The sequence shown here is derived from an EMBL/GenBank/DDBJ whole genome shotgun (WGS) entry which is preliminary data.</text>
</comment>